<gene>
    <name evidence="1" type="ORF">FE773_04585</name>
</gene>
<accession>A0ABX5VCS6</accession>
<dbReference type="EMBL" id="CP040463">
    <property type="protein sequence ID" value="QCT94481.1"/>
    <property type="molecule type" value="Genomic_DNA"/>
</dbReference>
<dbReference type="InterPro" id="IPR036322">
    <property type="entry name" value="WD40_repeat_dom_sf"/>
</dbReference>
<dbReference type="Proteomes" id="UP000306825">
    <property type="component" value="Chromosome"/>
</dbReference>
<protein>
    <recommendedName>
        <fullName evidence="3">WD40 repeat domain-containing protein</fullName>
    </recommendedName>
</protein>
<reference evidence="1 2" key="1">
    <citation type="submission" date="2019-05" db="EMBL/GenBank/DDBJ databases">
        <title>A comparative analysis of the Nautiliaceae.</title>
        <authorList>
            <person name="Grosche A."/>
            <person name="Smedile F."/>
            <person name="Vetriani C."/>
        </authorList>
    </citation>
    <scope>NUCLEOTIDE SEQUENCE [LARGE SCALE GENOMIC DNA]</scope>
    <source>
        <strain evidence="1 2">TB-2</strain>
    </source>
</reference>
<organism evidence="1 2">
    <name type="scientific">Caminibacter mediatlanticus TB-2</name>
    <dbReference type="NCBI Taxonomy" id="391592"/>
    <lineage>
        <taxon>Bacteria</taxon>
        <taxon>Pseudomonadati</taxon>
        <taxon>Campylobacterota</taxon>
        <taxon>Epsilonproteobacteria</taxon>
        <taxon>Nautiliales</taxon>
        <taxon>Nautiliaceae</taxon>
        <taxon>Caminibacter</taxon>
    </lineage>
</organism>
<sequence>MKQNILKNLQKRVSAFGVYDDFFVVVDEINRVLFFSKNLIMQKGFKLKLSPNNPNEKSTKFSKYFKYLIITNKNVVNLFDLEKKKFVYKLENKYDVLSVSIDRNNRYLAIGDIDGRVVLYNIVIKKEISKIIKHKDFISDLDFCELSNEIIAGSYDKAVLFINTSNFDKKERYLHIKKVKKVEEKEYVVSCDEISDTIKWDVLKFDSKDRVDFYRDFKDFFIDKEILVMLTSKKIILYDLEKEVILNDNFLEIILGDKIAVFNNYLLISLENGLVYYYNLLENESELLDCILKEDFKKAYELIDKNPFLKRSRGYEKLEKLVELKIKEAKKIFEIDPIKGVASLQKLLEVPFLREKIQEIINHYTNLVKFKKAILSGNYVLAYELANKYPLLKETKYYEILEKKWELSLEKALKLLKEGKIIQAKEVLQPFRGVSSKLELIELVLKKYELIFLLKEKLAKRDFKGFFDLIKNHPELKETKEYKKVIEYANRLYEKAKEYLKNEEFEKAKKIALTLSQIPPFEEKAEKILRRIEIILRLLSFISNKEYEKVFEYVRLYPFLKELKSYKEFIKEYEENVFKAEVLMSKGKKEEANKLLNSYNNRFTSKRIEKIKSLF</sequence>
<dbReference type="RefSeq" id="WP_138323255.1">
    <property type="nucleotide sequence ID" value="NZ_CP040463.1"/>
</dbReference>
<name>A0ABX5VCS6_9BACT</name>
<dbReference type="InterPro" id="IPR015943">
    <property type="entry name" value="WD40/YVTN_repeat-like_dom_sf"/>
</dbReference>
<keyword evidence="2" id="KW-1185">Reference proteome</keyword>
<dbReference type="SMART" id="SM00320">
    <property type="entry name" value="WD40"/>
    <property type="match status" value="2"/>
</dbReference>
<dbReference type="InterPro" id="IPR001680">
    <property type="entry name" value="WD40_rpt"/>
</dbReference>
<proteinExistence type="predicted"/>
<evidence type="ECO:0008006" key="3">
    <source>
        <dbReference type="Google" id="ProtNLM"/>
    </source>
</evidence>
<dbReference type="SUPFAM" id="SSF50978">
    <property type="entry name" value="WD40 repeat-like"/>
    <property type="match status" value="1"/>
</dbReference>
<dbReference type="Gene3D" id="2.130.10.10">
    <property type="entry name" value="YVTN repeat-like/Quinoprotein amine dehydrogenase"/>
    <property type="match status" value="1"/>
</dbReference>
<evidence type="ECO:0000313" key="1">
    <source>
        <dbReference type="EMBL" id="QCT94481.1"/>
    </source>
</evidence>
<evidence type="ECO:0000313" key="2">
    <source>
        <dbReference type="Proteomes" id="UP000306825"/>
    </source>
</evidence>